<dbReference type="EMBL" id="LR797253">
    <property type="protein sequence ID" value="CAB4197184.1"/>
    <property type="molecule type" value="Genomic_DNA"/>
</dbReference>
<evidence type="ECO:0000313" key="1">
    <source>
        <dbReference type="EMBL" id="CAB4197184.1"/>
    </source>
</evidence>
<proteinExistence type="predicted"/>
<accession>A0A6J5RYH4</accession>
<sequence length="75" mass="8616">MKTRIYEANYVPTMQDGRVMSIRFCADSKELACDHAAHMLHEQILKGWRLFRVALCPGASTDELGLFHVTEEQFT</sequence>
<gene>
    <name evidence="1" type="ORF">UFOVP1304_58</name>
</gene>
<protein>
    <submittedName>
        <fullName evidence="1">Uncharacterized protein</fullName>
    </submittedName>
</protein>
<reference evidence="1" key="1">
    <citation type="submission" date="2020-05" db="EMBL/GenBank/DDBJ databases">
        <authorList>
            <person name="Chiriac C."/>
            <person name="Salcher M."/>
            <person name="Ghai R."/>
            <person name="Kavagutti S V."/>
        </authorList>
    </citation>
    <scope>NUCLEOTIDE SEQUENCE</scope>
</reference>
<name>A0A6J5RYH4_9CAUD</name>
<organism evidence="1">
    <name type="scientific">uncultured Caudovirales phage</name>
    <dbReference type="NCBI Taxonomy" id="2100421"/>
    <lineage>
        <taxon>Viruses</taxon>
        <taxon>Duplodnaviria</taxon>
        <taxon>Heunggongvirae</taxon>
        <taxon>Uroviricota</taxon>
        <taxon>Caudoviricetes</taxon>
        <taxon>Peduoviridae</taxon>
        <taxon>Maltschvirus</taxon>
        <taxon>Maltschvirus maltsch</taxon>
    </lineage>
</organism>